<dbReference type="GO" id="GO:0006355">
    <property type="term" value="P:regulation of DNA-templated transcription"/>
    <property type="evidence" value="ECO:0007669"/>
    <property type="project" value="InterPro"/>
</dbReference>
<evidence type="ECO:0000256" key="3">
    <source>
        <dbReference type="ARBA" id="ARBA00023015"/>
    </source>
</evidence>
<dbReference type="GO" id="GO:0043565">
    <property type="term" value="F:sequence-specific DNA binding"/>
    <property type="evidence" value="ECO:0007669"/>
    <property type="project" value="InterPro"/>
</dbReference>
<dbReference type="PROSITE" id="PS00675">
    <property type="entry name" value="SIGMA54_INTERACT_1"/>
    <property type="match status" value="1"/>
</dbReference>
<dbReference type="PANTHER" id="PTHR32071">
    <property type="entry name" value="TRANSCRIPTIONAL REGULATORY PROTEIN"/>
    <property type="match status" value="1"/>
</dbReference>
<dbReference type="Pfam" id="PF02954">
    <property type="entry name" value="HTH_8"/>
    <property type="match status" value="1"/>
</dbReference>
<proteinExistence type="predicted"/>
<dbReference type="CDD" id="cd00009">
    <property type="entry name" value="AAA"/>
    <property type="match status" value="1"/>
</dbReference>
<accession>A0A1H5SX02</accession>
<sequence>MTNTERNLLIFQYQQSKADFYKDLTANNWKIYIAHNFDETFALLSRNKFLVGFCLIENQHDDIFWQELRKFCDKFPKINWVMGLSKECLIDTSIYSNSSCFIIDYCFDYFVLPINIEHLNFLLGHAYGMAELAYSCYPKFTNCQSFEGIIGTSMVMHKLYKQIEKVSKEDLSVLIEGETGTGKELIANAIHKHSRRSGKPLVAINCGAFPPELVQGELFGWEKGAFTGAHSRRIGRIEAAQGGTLFLDEVGDLPLLQQVNLLRFLEERSIVRVGGTEKILIDVRIISATHVNLLQAVQAGKFREDLYYRIRVLHLEIPPLRTRGTDIELLVWFFFREFSRNIRRKPRGFNAEALYLLQQHDWPGNIRELMNCIRHAVIMSENRLLTPADLNLDKRHKERSIKTLEEARAEADRETIISNIQSAHYNMSRAAERLGISRVSLYRLIEKYGIKI</sequence>
<dbReference type="PROSITE" id="PS50045">
    <property type="entry name" value="SIGMA54_INTERACT_4"/>
    <property type="match status" value="1"/>
</dbReference>
<reference evidence="7 8" key="1">
    <citation type="submission" date="2016-10" db="EMBL/GenBank/DDBJ databases">
        <authorList>
            <person name="de Groot N.N."/>
        </authorList>
    </citation>
    <scope>NUCLEOTIDE SEQUENCE [LARGE SCALE GENOMIC DNA]</scope>
    <source>
        <strain evidence="7 8">Nm13</strain>
    </source>
</reference>
<dbReference type="AlphaFoldDB" id="A0A1H5SX02"/>
<keyword evidence="1" id="KW-0547">Nucleotide-binding</keyword>
<dbReference type="InterPro" id="IPR009057">
    <property type="entry name" value="Homeodomain-like_sf"/>
</dbReference>
<dbReference type="InterPro" id="IPR002197">
    <property type="entry name" value="HTH_Fis"/>
</dbReference>
<dbReference type="RefSeq" id="WP_181023737.1">
    <property type="nucleotide sequence ID" value="NZ_FNUX01000003.1"/>
</dbReference>
<dbReference type="Gene3D" id="1.10.10.60">
    <property type="entry name" value="Homeodomain-like"/>
    <property type="match status" value="1"/>
</dbReference>
<keyword evidence="2" id="KW-0067">ATP-binding</keyword>
<evidence type="ECO:0000256" key="2">
    <source>
        <dbReference type="ARBA" id="ARBA00022840"/>
    </source>
</evidence>
<protein>
    <submittedName>
        <fullName evidence="7">DNA-binding transcriptional response regulator, NtrC family, contains REC, AAA-type ATPase, and a Fis-type DNA-binding domains</fullName>
    </submittedName>
</protein>
<dbReference type="GO" id="GO:0005524">
    <property type="term" value="F:ATP binding"/>
    <property type="evidence" value="ECO:0007669"/>
    <property type="project" value="UniProtKB-KW"/>
</dbReference>
<keyword evidence="5" id="KW-0804">Transcription</keyword>
<dbReference type="Proteomes" id="UP000236753">
    <property type="component" value="Unassembled WGS sequence"/>
</dbReference>
<dbReference type="Pfam" id="PF20161">
    <property type="entry name" value="VpsR"/>
    <property type="match status" value="1"/>
</dbReference>
<dbReference type="InterPro" id="IPR002078">
    <property type="entry name" value="Sigma_54_int"/>
</dbReference>
<dbReference type="PROSITE" id="PS00676">
    <property type="entry name" value="SIGMA54_INTERACT_2"/>
    <property type="match status" value="1"/>
</dbReference>
<dbReference type="InterPro" id="IPR045343">
    <property type="entry name" value="VpsR"/>
</dbReference>
<keyword evidence="4 7" id="KW-0238">DNA-binding</keyword>
<dbReference type="EMBL" id="FNUX01000003">
    <property type="protein sequence ID" value="SEF55035.1"/>
    <property type="molecule type" value="Genomic_DNA"/>
</dbReference>
<dbReference type="PANTHER" id="PTHR32071:SF120">
    <property type="entry name" value="TRANSCRIPTIONAL REGULATOR-RELATED"/>
    <property type="match status" value="1"/>
</dbReference>
<dbReference type="InterPro" id="IPR027417">
    <property type="entry name" value="P-loop_NTPase"/>
</dbReference>
<name>A0A1H5SX02_9PROT</name>
<dbReference type="SUPFAM" id="SSF46689">
    <property type="entry name" value="Homeodomain-like"/>
    <property type="match status" value="1"/>
</dbReference>
<dbReference type="Gene3D" id="1.10.8.60">
    <property type="match status" value="1"/>
</dbReference>
<dbReference type="InterPro" id="IPR025944">
    <property type="entry name" value="Sigma_54_int_dom_CS"/>
</dbReference>
<evidence type="ECO:0000313" key="7">
    <source>
        <dbReference type="EMBL" id="SEF55035.1"/>
    </source>
</evidence>
<dbReference type="SMART" id="SM00382">
    <property type="entry name" value="AAA"/>
    <property type="match status" value="1"/>
</dbReference>
<gene>
    <name evidence="7" type="ORF">SAMN05216334_103131</name>
</gene>
<dbReference type="InterPro" id="IPR003593">
    <property type="entry name" value="AAA+_ATPase"/>
</dbReference>
<feature type="domain" description="Sigma-54 factor interaction" evidence="6">
    <location>
        <begin position="149"/>
        <end position="378"/>
    </location>
</feature>
<evidence type="ECO:0000256" key="1">
    <source>
        <dbReference type="ARBA" id="ARBA00022741"/>
    </source>
</evidence>
<evidence type="ECO:0000259" key="6">
    <source>
        <dbReference type="PROSITE" id="PS50045"/>
    </source>
</evidence>
<dbReference type="SUPFAM" id="SSF52540">
    <property type="entry name" value="P-loop containing nucleoside triphosphate hydrolases"/>
    <property type="match status" value="1"/>
</dbReference>
<organism evidence="7 8">
    <name type="scientific">Nitrosomonas ureae</name>
    <dbReference type="NCBI Taxonomy" id="44577"/>
    <lineage>
        <taxon>Bacteria</taxon>
        <taxon>Pseudomonadati</taxon>
        <taxon>Pseudomonadota</taxon>
        <taxon>Betaproteobacteria</taxon>
        <taxon>Nitrosomonadales</taxon>
        <taxon>Nitrosomonadaceae</taxon>
        <taxon>Nitrosomonas</taxon>
    </lineage>
</organism>
<dbReference type="PROSITE" id="PS00688">
    <property type="entry name" value="SIGMA54_INTERACT_3"/>
    <property type="match status" value="1"/>
</dbReference>
<dbReference type="Pfam" id="PF25601">
    <property type="entry name" value="AAA_lid_14"/>
    <property type="match status" value="1"/>
</dbReference>
<dbReference type="Gene3D" id="3.40.50.300">
    <property type="entry name" value="P-loop containing nucleotide triphosphate hydrolases"/>
    <property type="match status" value="1"/>
</dbReference>
<evidence type="ECO:0000313" key="8">
    <source>
        <dbReference type="Proteomes" id="UP000236753"/>
    </source>
</evidence>
<dbReference type="InterPro" id="IPR025662">
    <property type="entry name" value="Sigma_54_int_dom_ATP-bd_1"/>
</dbReference>
<evidence type="ECO:0000256" key="4">
    <source>
        <dbReference type="ARBA" id="ARBA00023125"/>
    </source>
</evidence>
<dbReference type="FunFam" id="3.40.50.300:FF:000006">
    <property type="entry name" value="DNA-binding transcriptional regulator NtrC"/>
    <property type="match status" value="1"/>
</dbReference>
<dbReference type="InterPro" id="IPR025943">
    <property type="entry name" value="Sigma_54_int_dom_ATP-bd_2"/>
</dbReference>
<dbReference type="InterPro" id="IPR058031">
    <property type="entry name" value="AAA_lid_NorR"/>
</dbReference>
<evidence type="ECO:0000256" key="5">
    <source>
        <dbReference type="ARBA" id="ARBA00023163"/>
    </source>
</evidence>
<keyword evidence="3" id="KW-0805">Transcription regulation</keyword>
<dbReference type="Pfam" id="PF00158">
    <property type="entry name" value="Sigma54_activat"/>
    <property type="match status" value="1"/>
</dbReference>
<dbReference type="PRINTS" id="PR01590">
    <property type="entry name" value="HTHFIS"/>
</dbReference>